<evidence type="ECO:0000313" key="3">
    <source>
        <dbReference type="Proteomes" id="UP001358586"/>
    </source>
</evidence>
<dbReference type="PANTHER" id="PTHR33116">
    <property type="entry name" value="REVERSE TRANSCRIPTASE ZINC-BINDING DOMAIN-CONTAINING PROTEIN-RELATED-RELATED"/>
    <property type="match status" value="1"/>
</dbReference>
<dbReference type="Pfam" id="PF13966">
    <property type="entry name" value="zf-RVT"/>
    <property type="match status" value="1"/>
</dbReference>
<dbReference type="InterPro" id="IPR026960">
    <property type="entry name" value="RVT-Znf"/>
</dbReference>
<name>A0ABR0MHU5_GOSAR</name>
<accession>A0ABR0MHU5</accession>
<proteinExistence type="predicted"/>
<evidence type="ECO:0000259" key="1">
    <source>
        <dbReference type="Pfam" id="PF13966"/>
    </source>
</evidence>
<gene>
    <name evidence="2" type="ORF">PVK06_048950</name>
</gene>
<dbReference type="EMBL" id="JARKNE010000013">
    <property type="protein sequence ID" value="KAK5772657.1"/>
    <property type="molecule type" value="Genomic_DNA"/>
</dbReference>
<feature type="domain" description="Reverse transcriptase zinc-binding" evidence="1">
    <location>
        <begin position="206"/>
        <end position="292"/>
    </location>
</feature>
<keyword evidence="3" id="KW-1185">Reference proteome</keyword>
<evidence type="ECO:0000313" key="2">
    <source>
        <dbReference type="EMBL" id="KAK5772657.1"/>
    </source>
</evidence>
<sequence>MAGRITLAQSILLSIPNFFMQSLMIPKSVYLEIEKLVRQFIWGCTDDHSKMSLVGWDSICQPCSRGGLGFRHLEDQNNSFLMKIGYSLGSKNNAIWVRVLRSKYCWKESILDSIYKSRSSHLWKALSKLWPLIRDKLIWSLGDGSTVRCWKDKRIPGMGSLISKIPGFSNLDLDCRVRDLVNLDGNWSVELLRVWLLEDVLSSRAFSVRSAYWALKESTWKTLDEQWKAIWNLPGPQRVRVFLWLAVQQRLLINSESVRRGLNACSLCALCGHTTEGLAHVFRDCSFTKNVWMLILPEQLKQRFFSSPFPYWFSLNLSFHERLQDSGLSWPCLFGVVVWRIWKNKNLFIFQNLSWSASEMVWKSSCWARQYGLRMGSTERSSFSSKLVTFSNDSWVSLHTDGAVAKNSGYAASGGVARDKEGNWIVRFSHFFWSLLSI</sequence>
<protein>
    <recommendedName>
        <fullName evidence="1">Reverse transcriptase zinc-binding domain-containing protein</fullName>
    </recommendedName>
</protein>
<dbReference type="Proteomes" id="UP001358586">
    <property type="component" value="Chromosome 13"/>
</dbReference>
<reference evidence="2 3" key="1">
    <citation type="submission" date="2023-03" db="EMBL/GenBank/DDBJ databases">
        <title>WGS of Gossypium arboreum.</title>
        <authorList>
            <person name="Yu D."/>
        </authorList>
    </citation>
    <scope>NUCLEOTIDE SEQUENCE [LARGE SCALE GENOMIC DNA]</scope>
    <source>
        <tissue evidence="2">Leaf</tissue>
    </source>
</reference>
<comment type="caution">
    <text evidence="2">The sequence shown here is derived from an EMBL/GenBank/DDBJ whole genome shotgun (WGS) entry which is preliminary data.</text>
</comment>
<organism evidence="2 3">
    <name type="scientific">Gossypium arboreum</name>
    <name type="common">Tree cotton</name>
    <name type="synonym">Gossypium nanking</name>
    <dbReference type="NCBI Taxonomy" id="29729"/>
    <lineage>
        <taxon>Eukaryota</taxon>
        <taxon>Viridiplantae</taxon>
        <taxon>Streptophyta</taxon>
        <taxon>Embryophyta</taxon>
        <taxon>Tracheophyta</taxon>
        <taxon>Spermatophyta</taxon>
        <taxon>Magnoliopsida</taxon>
        <taxon>eudicotyledons</taxon>
        <taxon>Gunneridae</taxon>
        <taxon>Pentapetalae</taxon>
        <taxon>rosids</taxon>
        <taxon>malvids</taxon>
        <taxon>Malvales</taxon>
        <taxon>Malvaceae</taxon>
        <taxon>Malvoideae</taxon>
        <taxon>Gossypium</taxon>
    </lineage>
</organism>
<dbReference type="PANTHER" id="PTHR33116:SF86">
    <property type="entry name" value="REVERSE TRANSCRIPTASE DOMAIN-CONTAINING PROTEIN"/>
    <property type="match status" value="1"/>
</dbReference>